<evidence type="ECO:0000313" key="2">
    <source>
        <dbReference type="Proteomes" id="UP000003692"/>
    </source>
</evidence>
<dbReference type="HOGENOM" id="CLU_3098303_0_0_6"/>
<reference evidence="1 2" key="1">
    <citation type="submission" date="2010-02" db="EMBL/GenBank/DDBJ databases">
        <authorList>
            <person name="Weinstock G."/>
            <person name="Sodergren E."/>
            <person name="Clifton S."/>
            <person name="Fulton L."/>
            <person name="Fulton B."/>
            <person name="Courtney L."/>
            <person name="Fronick C."/>
            <person name="Harrison M."/>
            <person name="Strong C."/>
            <person name="Farmer C."/>
            <person name="Delahaunty K."/>
            <person name="Markovic C."/>
            <person name="Hall O."/>
            <person name="Minx P."/>
            <person name="Tomlinson C."/>
            <person name="Mitreva M."/>
            <person name="Nelson J."/>
            <person name="Hou S."/>
            <person name="Wollam A."/>
            <person name="Pepin K.H."/>
            <person name="Johnson M."/>
            <person name="Bhonagiri V."/>
            <person name="Zhang X."/>
            <person name="Suruliraj S."/>
            <person name="Warren W."/>
            <person name="Chinwalla A."/>
            <person name="Mardis E.R."/>
            <person name="Wilson R.K."/>
        </authorList>
    </citation>
    <scope>NUCLEOTIDE SEQUENCE [LARGE SCALE GENOMIC DNA]</scope>
    <source>
        <strain evidence="1 2">ATCC 23685</strain>
    </source>
</reference>
<name>D4F4J0_EDWTA</name>
<dbReference type="AlphaFoldDB" id="D4F4J0"/>
<proteinExistence type="predicted"/>
<accession>D4F4J0</accession>
<dbReference type="Proteomes" id="UP000003692">
    <property type="component" value="Unassembled WGS sequence"/>
</dbReference>
<evidence type="ECO:0000313" key="1">
    <source>
        <dbReference type="EMBL" id="EFE23321.1"/>
    </source>
</evidence>
<organism evidence="1 2">
    <name type="scientific">Edwardsiella tarda ATCC 23685</name>
    <dbReference type="NCBI Taxonomy" id="500638"/>
    <lineage>
        <taxon>Bacteria</taxon>
        <taxon>Pseudomonadati</taxon>
        <taxon>Pseudomonadota</taxon>
        <taxon>Gammaproteobacteria</taxon>
        <taxon>Enterobacterales</taxon>
        <taxon>Hafniaceae</taxon>
        <taxon>Edwardsiella</taxon>
    </lineage>
</organism>
<comment type="caution">
    <text evidence="1">The sequence shown here is derived from an EMBL/GenBank/DDBJ whole genome shotgun (WGS) entry which is preliminary data.</text>
</comment>
<dbReference type="EMBL" id="ADGK01000101">
    <property type="protein sequence ID" value="EFE23321.1"/>
    <property type="molecule type" value="Genomic_DNA"/>
</dbReference>
<sequence length="51" mass="5995">MVSVARRHRYAHALRRAGLVSWRSAADNCHNVDLTSFGFTHFVRRRVLWTL</sequence>
<protein>
    <submittedName>
        <fullName evidence="1">Uncharacterized protein</fullName>
    </submittedName>
</protein>
<gene>
    <name evidence="1" type="ORF">EDWATA_01661</name>
</gene>